<reference evidence="2" key="1">
    <citation type="journal article" date="2022" name="Mol. Ecol. Resour.">
        <title>The genomes of chicory, endive, great burdock and yacon provide insights into Asteraceae palaeo-polyploidization history and plant inulin production.</title>
        <authorList>
            <person name="Fan W."/>
            <person name="Wang S."/>
            <person name="Wang H."/>
            <person name="Wang A."/>
            <person name="Jiang F."/>
            <person name="Liu H."/>
            <person name="Zhao H."/>
            <person name="Xu D."/>
            <person name="Zhang Y."/>
        </authorList>
    </citation>
    <scope>NUCLEOTIDE SEQUENCE [LARGE SCALE GENOMIC DNA]</scope>
    <source>
        <strain evidence="2">cv. Yunnan</strain>
    </source>
</reference>
<gene>
    <name evidence="1" type="ORF">L1987_66591</name>
</gene>
<evidence type="ECO:0000313" key="2">
    <source>
        <dbReference type="Proteomes" id="UP001056120"/>
    </source>
</evidence>
<reference evidence="1 2" key="2">
    <citation type="journal article" date="2022" name="Mol. Ecol. Resour.">
        <title>The genomes of chicory, endive, great burdock and yacon provide insights into Asteraceae paleo-polyploidization history and plant inulin production.</title>
        <authorList>
            <person name="Fan W."/>
            <person name="Wang S."/>
            <person name="Wang H."/>
            <person name="Wang A."/>
            <person name="Jiang F."/>
            <person name="Liu H."/>
            <person name="Zhao H."/>
            <person name="Xu D."/>
            <person name="Zhang Y."/>
        </authorList>
    </citation>
    <scope>NUCLEOTIDE SEQUENCE [LARGE SCALE GENOMIC DNA]</scope>
    <source>
        <strain evidence="2">cv. Yunnan</strain>
        <tissue evidence="1">Leaves</tissue>
    </source>
</reference>
<dbReference type="EMBL" id="CM042039">
    <property type="protein sequence ID" value="KAI3726785.1"/>
    <property type="molecule type" value="Genomic_DNA"/>
</dbReference>
<keyword evidence="2" id="KW-1185">Reference proteome</keyword>
<dbReference type="Proteomes" id="UP001056120">
    <property type="component" value="Linkage Group LG22"/>
</dbReference>
<name>A0ACB9BXR0_9ASTR</name>
<comment type="caution">
    <text evidence="1">The sequence shown here is derived from an EMBL/GenBank/DDBJ whole genome shotgun (WGS) entry which is preliminary data.</text>
</comment>
<protein>
    <submittedName>
        <fullName evidence="1">Uncharacterized protein</fullName>
    </submittedName>
</protein>
<evidence type="ECO:0000313" key="1">
    <source>
        <dbReference type="EMBL" id="KAI3726785.1"/>
    </source>
</evidence>
<accession>A0ACB9BXR0</accession>
<sequence>MSVNSSNMKINCDVCNKDEASMFCPADDAALCSACDHQVHHANNLSGKHPRFLLLPLKIPPSVTSVRGCDVAIHKVNEHTMNHCRFILTGVKLSPVALSSITGNGVVSDIKPKSRDQEPIAVKKPVAVFAPVVNQTQKITTLAFPKSNGSGHGSTASSSISEYLIETLPGWYVEDFLDSPPTLSMFDEDNPALFWNDEVLKGSMNDCFSPETMGIWVPQAPPPPPLLLNSYQLQSFSNMGFGSQMMSGSSPFFWSNPSMATTFKDS</sequence>
<proteinExistence type="predicted"/>
<organism evidence="1 2">
    <name type="scientific">Smallanthus sonchifolius</name>
    <dbReference type="NCBI Taxonomy" id="185202"/>
    <lineage>
        <taxon>Eukaryota</taxon>
        <taxon>Viridiplantae</taxon>
        <taxon>Streptophyta</taxon>
        <taxon>Embryophyta</taxon>
        <taxon>Tracheophyta</taxon>
        <taxon>Spermatophyta</taxon>
        <taxon>Magnoliopsida</taxon>
        <taxon>eudicotyledons</taxon>
        <taxon>Gunneridae</taxon>
        <taxon>Pentapetalae</taxon>
        <taxon>asterids</taxon>
        <taxon>campanulids</taxon>
        <taxon>Asterales</taxon>
        <taxon>Asteraceae</taxon>
        <taxon>Asteroideae</taxon>
        <taxon>Heliantheae alliance</taxon>
        <taxon>Millerieae</taxon>
        <taxon>Smallanthus</taxon>
    </lineage>
</organism>